<reference evidence="1 2" key="1">
    <citation type="journal article" date="2014" name="Antonie Van Leeuwenhoek">
        <title>Oenococcus alcoholitolerans sp. nov., a lactic acid bacteria isolated from cachaca and ethanol fermentation processes.</title>
        <authorList>
            <person name="Badotti F."/>
            <person name="Moreira A.P."/>
            <person name="Tonon L.A."/>
            <person name="de Lucena B.T."/>
            <person name="Gomes Fde C."/>
            <person name="Kruger R."/>
            <person name="Thompson C.C."/>
            <person name="de Morais M.A.Jr."/>
            <person name="Rosa C.A."/>
            <person name="Thompson F.L."/>
        </authorList>
    </citation>
    <scope>NUCLEOTIDE SEQUENCE [LARGE SCALE GENOMIC DNA]</scope>
    <source>
        <strain evidence="1 2">UFRJ-M7.2.18</strain>
    </source>
</reference>
<proteinExistence type="predicted"/>
<accession>A0ABR4XPK6</accession>
<comment type="caution">
    <text evidence="1">The sequence shown here is derived from an EMBL/GenBank/DDBJ whole genome shotgun (WGS) entry which is preliminary data.</text>
</comment>
<name>A0ABR4XPK6_9LACO</name>
<dbReference type="EMBL" id="AXCV01000408">
    <property type="protein sequence ID" value="KGO27521.1"/>
    <property type="molecule type" value="Genomic_DNA"/>
</dbReference>
<protein>
    <submittedName>
        <fullName evidence="1">Uncharacterized protein</fullName>
    </submittedName>
</protein>
<evidence type="ECO:0000313" key="1">
    <source>
        <dbReference type="EMBL" id="KGO27521.1"/>
    </source>
</evidence>
<keyword evidence="2" id="KW-1185">Reference proteome</keyword>
<sequence length="52" mass="6235">MLCEHFPNKKIDFFKISQKKTQNNELDLSDQWLDVSAFIQLTSVFPTNLWKF</sequence>
<gene>
    <name evidence="1" type="ORF">Q757_07720</name>
</gene>
<dbReference type="Proteomes" id="UP000030023">
    <property type="component" value="Unassembled WGS sequence"/>
</dbReference>
<evidence type="ECO:0000313" key="2">
    <source>
        <dbReference type="Proteomes" id="UP000030023"/>
    </source>
</evidence>
<organism evidence="1 2">
    <name type="scientific">Oenococcus alcoholitolerans</name>
    <dbReference type="NCBI Taxonomy" id="931074"/>
    <lineage>
        <taxon>Bacteria</taxon>
        <taxon>Bacillati</taxon>
        <taxon>Bacillota</taxon>
        <taxon>Bacilli</taxon>
        <taxon>Lactobacillales</taxon>
        <taxon>Lactobacillaceae</taxon>
        <taxon>Oenococcus</taxon>
    </lineage>
</organism>